<keyword evidence="3" id="KW-1185">Reference proteome</keyword>
<reference evidence="2 3" key="1">
    <citation type="submission" date="2020-08" db="EMBL/GenBank/DDBJ databases">
        <title>Genomic Encyclopedia of Type Strains, Phase IV (KMG-IV): sequencing the most valuable type-strain genomes for metagenomic binning, comparative biology and taxonomic classification.</title>
        <authorList>
            <person name="Goeker M."/>
        </authorList>
    </citation>
    <scope>NUCLEOTIDE SEQUENCE [LARGE SCALE GENOMIC DNA]</scope>
    <source>
        <strain evidence="2 3">DSM 103725</strain>
    </source>
</reference>
<dbReference type="Gene3D" id="3.30.70.20">
    <property type="match status" value="2"/>
</dbReference>
<dbReference type="PANTHER" id="PTHR42783">
    <property type="entry name" value="GLUTAMATE SYNTHASE [NADPH] SMALL CHAIN"/>
    <property type="match status" value="1"/>
</dbReference>
<evidence type="ECO:0000259" key="1">
    <source>
        <dbReference type="PROSITE" id="PS51379"/>
    </source>
</evidence>
<dbReference type="InterPro" id="IPR009010">
    <property type="entry name" value="Asp_de-COase-like_dom_sf"/>
</dbReference>
<feature type="domain" description="4Fe-4S ferredoxin-type" evidence="1">
    <location>
        <begin position="919"/>
        <end position="950"/>
    </location>
</feature>
<evidence type="ECO:0000313" key="3">
    <source>
        <dbReference type="Proteomes" id="UP000541810"/>
    </source>
</evidence>
<dbReference type="SUPFAM" id="SSF53706">
    <property type="entry name" value="Formate dehydrogenase/DMSO reductase, domains 1-3"/>
    <property type="match status" value="1"/>
</dbReference>
<dbReference type="InterPro" id="IPR006311">
    <property type="entry name" value="TAT_signal"/>
</dbReference>
<proteinExistence type="predicted"/>
<dbReference type="Gene3D" id="2.40.40.20">
    <property type="match status" value="1"/>
</dbReference>
<dbReference type="CDD" id="cd10551">
    <property type="entry name" value="PsrB"/>
    <property type="match status" value="1"/>
</dbReference>
<organism evidence="2 3">
    <name type="scientific">Algisphaera agarilytica</name>
    <dbReference type="NCBI Taxonomy" id="1385975"/>
    <lineage>
        <taxon>Bacteria</taxon>
        <taxon>Pseudomonadati</taxon>
        <taxon>Planctomycetota</taxon>
        <taxon>Phycisphaerae</taxon>
        <taxon>Phycisphaerales</taxon>
        <taxon>Phycisphaeraceae</taxon>
        <taxon>Algisphaera</taxon>
    </lineage>
</organism>
<dbReference type="InterPro" id="IPR017896">
    <property type="entry name" value="4Fe4S_Fe-S-bd"/>
</dbReference>
<dbReference type="Gene3D" id="3.40.50.740">
    <property type="match status" value="1"/>
</dbReference>
<gene>
    <name evidence="2" type="ORF">HNQ40_001251</name>
</gene>
<dbReference type="SUPFAM" id="SSF54862">
    <property type="entry name" value="4Fe-4S ferredoxins"/>
    <property type="match status" value="1"/>
</dbReference>
<protein>
    <submittedName>
        <fullName evidence="2">Molybdopterin-containing oxidoreductase family iron-sulfur binding subunit</fullName>
    </submittedName>
</protein>
<dbReference type="Pfam" id="PF12838">
    <property type="entry name" value="Fer4_7"/>
    <property type="match status" value="1"/>
</dbReference>
<dbReference type="PANTHER" id="PTHR42783:SF3">
    <property type="entry name" value="GLUTAMATE SYNTHASE [NADPH] SMALL CHAIN-RELATED"/>
    <property type="match status" value="1"/>
</dbReference>
<dbReference type="EMBL" id="JACHGY010000001">
    <property type="protein sequence ID" value="MBB6429445.1"/>
    <property type="molecule type" value="Genomic_DNA"/>
</dbReference>
<dbReference type="AlphaFoldDB" id="A0A7X0H7W0"/>
<feature type="domain" description="4Fe-4S ferredoxin-type" evidence="1">
    <location>
        <begin position="851"/>
        <end position="881"/>
    </location>
</feature>
<dbReference type="Proteomes" id="UP000541810">
    <property type="component" value="Unassembled WGS sequence"/>
</dbReference>
<dbReference type="RefSeq" id="WP_184677023.1">
    <property type="nucleotide sequence ID" value="NZ_JACHGY010000001.1"/>
</dbReference>
<evidence type="ECO:0000313" key="2">
    <source>
        <dbReference type="EMBL" id="MBB6429445.1"/>
    </source>
</evidence>
<dbReference type="SUPFAM" id="SSF50692">
    <property type="entry name" value="ADC-like"/>
    <property type="match status" value="1"/>
</dbReference>
<name>A0A7X0H7W0_9BACT</name>
<dbReference type="Gene3D" id="3.40.228.10">
    <property type="entry name" value="Dimethylsulfoxide Reductase, domain 2"/>
    <property type="match status" value="1"/>
</dbReference>
<accession>A0A7X0H7W0</accession>
<dbReference type="NCBIfam" id="TIGR04519">
    <property type="entry name" value="MoCo_extend_TAT"/>
    <property type="match status" value="1"/>
</dbReference>
<dbReference type="CDD" id="cd02784">
    <property type="entry name" value="MopB_CT_PHLH"/>
    <property type="match status" value="1"/>
</dbReference>
<comment type="caution">
    <text evidence="2">The sequence shown here is derived from an EMBL/GenBank/DDBJ whole genome shotgun (WGS) entry which is preliminary data.</text>
</comment>
<dbReference type="PROSITE" id="PS51318">
    <property type="entry name" value="TAT"/>
    <property type="match status" value="1"/>
</dbReference>
<dbReference type="PROSITE" id="PS51379">
    <property type="entry name" value="4FE4S_FER_2"/>
    <property type="match status" value="3"/>
</dbReference>
<dbReference type="InterPro" id="IPR030948">
    <property type="entry name" value="TAT_var_transloc_signal_dom"/>
</dbReference>
<sequence length="1139" mass="124325">MIEPNLTASEDLQGQRYWRSLDEYSNSPELLEKIAQEFPEYDPDELLGMSRRKFMKLAGASMALAGLTLTGCRRWPKEKVVAHNARPEGTLPGVPETYASMLQRGGVANGLFVTSFDGRPINVAGSPLHPIVGDAERYAAGDLQYGSADVFTLASLLDMYDPDRSRSVKKYSEGEGKGKRSSWEEFAGAVSGLKADSKIAVLSEAQSGPAFADVKKRFLKHFPQATWTTWEPLHRDSEIEGSGLAFGQALRAQYDASKAMVLATFDSDFLSDHPASAKHARGWAKLRKSCDEGKMSRVYAVAPALSVTSSNADVHLQVKPSTIAAMLEALAVEIGVSGLNSTISLGEAESLFVKKLAKDLKEHKGESLVVVGPSQPAAVHALAWSINETLGNLHKTVMLTQEPAGDKLCVDEIAELTDKLNAGEVDTLLILGGNPVFDAPADLGFAEALAKAETSIHLGLYENETSVSCGWHLPEAHYLECWGDGRAWDGTICLQQPIIEPLFGGKSPIEVLAMIGHDDATEGYDLVRRAWSAAIKAGQYDVATSAWPGGPVDNSAENAWRVAVHDGLLAGTAFPLVNAKTVGASGTSVVATTEAMQIAFRQDPKVYDGRYANNGWLQELPETITKITWDNPAWVSVQDALDHDLKNGDVINIKIDDRELDCAVMITPGQAPGVVVLTVGQGRSWGGRIATGVGFNTYTLRGTTTQGCAYSAQIKKTGQTHPLATTEIHHLIDTGKLGPDALSGGKDRDGSGAMAAWALDKRVGKKPGDEGYIVKQTSFADYKKYLQKLDKDPKALSFANDDAHGDLSLQLYDAPLAEEFAERAKELMEKYPEEVADGWTPKQQFNDKHAWGMTIDMTACTGCNACVIACQSENNVPIVGKDQVMMSREMQWIRIDSYYRGKPQATKNFKVSKDDKEVVDAVHMPVTCVHCENAPCEQVCPVAATVHDTEGLNTMVYNRCIGTRYCSNNCPYKVRRFNYFDYHSKLDSASFRNTGKDGGLSNSPWLKMPDQQPGDVIDQIRRMVFNPDVTVRMRGVMEKCTYCTQRIQRAKIEAKARWAEAKTAGQEVDDYPYVDDGKLTTACQGACPTEAITFGNLNDPKAKVAQIQSKNKRAYKLLSELNSRPRTQHMGLVRNPVKA</sequence>
<feature type="domain" description="4Fe-4S ferredoxin-type" evidence="1">
    <location>
        <begin position="951"/>
        <end position="980"/>
    </location>
</feature>